<evidence type="ECO:0000259" key="5">
    <source>
        <dbReference type="Pfam" id="PF07729"/>
    </source>
</evidence>
<dbReference type="Gene3D" id="1.20.120.530">
    <property type="entry name" value="GntR ligand-binding domain-like"/>
    <property type="match status" value="1"/>
</dbReference>
<dbReference type="InterPro" id="IPR011711">
    <property type="entry name" value="GntR_C"/>
</dbReference>
<evidence type="ECO:0000256" key="3">
    <source>
        <dbReference type="ARBA" id="ARBA00023163"/>
    </source>
</evidence>
<dbReference type="PANTHER" id="PTHR43537:SF53">
    <property type="entry name" value="HTH-TYPE TRANSCRIPTIONAL REPRESSOR NANR"/>
    <property type="match status" value="1"/>
</dbReference>
<evidence type="ECO:0000256" key="2">
    <source>
        <dbReference type="ARBA" id="ARBA00023125"/>
    </source>
</evidence>
<dbReference type="RefSeq" id="WP_222992245.1">
    <property type="nucleotide sequence ID" value="NZ_JAINVV010000011.1"/>
</dbReference>
<dbReference type="SUPFAM" id="SSF46785">
    <property type="entry name" value="Winged helix' DNA-binding domain"/>
    <property type="match status" value="1"/>
</dbReference>
<dbReference type="EMBL" id="JAINVV010000011">
    <property type="protein sequence ID" value="MBY8825143.1"/>
    <property type="molecule type" value="Genomic_DNA"/>
</dbReference>
<dbReference type="Pfam" id="PF00392">
    <property type="entry name" value="GntR"/>
    <property type="match status" value="1"/>
</dbReference>
<dbReference type="Gene3D" id="1.10.10.10">
    <property type="entry name" value="Winged helix-like DNA-binding domain superfamily/Winged helix DNA-binding domain"/>
    <property type="match status" value="1"/>
</dbReference>
<dbReference type="InterPro" id="IPR036390">
    <property type="entry name" value="WH_DNA-bd_sf"/>
</dbReference>
<dbReference type="InterPro" id="IPR008920">
    <property type="entry name" value="TF_FadR/GntR_C"/>
</dbReference>
<name>A0ABS7PUV1_9SPHN</name>
<dbReference type="PANTHER" id="PTHR43537">
    <property type="entry name" value="TRANSCRIPTIONAL REGULATOR, GNTR FAMILY"/>
    <property type="match status" value="1"/>
</dbReference>
<keyword evidence="2" id="KW-0238">DNA-binding</keyword>
<organism evidence="6 7">
    <name type="scientific">Sphingomonas colocasiae</name>
    <dbReference type="NCBI Taxonomy" id="1848973"/>
    <lineage>
        <taxon>Bacteria</taxon>
        <taxon>Pseudomonadati</taxon>
        <taxon>Pseudomonadota</taxon>
        <taxon>Alphaproteobacteria</taxon>
        <taxon>Sphingomonadales</taxon>
        <taxon>Sphingomonadaceae</taxon>
        <taxon>Sphingomonas</taxon>
    </lineage>
</organism>
<comment type="caution">
    <text evidence="6">The sequence shown here is derived from an EMBL/GenBank/DDBJ whole genome shotgun (WGS) entry which is preliminary data.</text>
</comment>
<evidence type="ECO:0000313" key="6">
    <source>
        <dbReference type="EMBL" id="MBY8825143.1"/>
    </source>
</evidence>
<feature type="domain" description="HTH gntR-type" evidence="4">
    <location>
        <begin position="14"/>
        <end position="62"/>
    </location>
</feature>
<dbReference type="Pfam" id="PF07729">
    <property type="entry name" value="FCD"/>
    <property type="match status" value="1"/>
</dbReference>
<reference evidence="6 7" key="1">
    <citation type="submission" date="2021-08" db="EMBL/GenBank/DDBJ databases">
        <authorList>
            <person name="Tuo L."/>
        </authorList>
    </citation>
    <scope>NUCLEOTIDE SEQUENCE [LARGE SCALE GENOMIC DNA]</scope>
    <source>
        <strain evidence="6 7">JCM 31229</strain>
    </source>
</reference>
<keyword evidence="7" id="KW-1185">Reference proteome</keyword>
<sequence>MTTAQEGQADRDTLEVYGRIMDAIVTQRLAPGQKVSENILTRMFDVSRTAARNAMEQMTAQQFMVSPSPRITRIASLTLKDVRENFTIRKIVEPSILSMISPQIDDDEFKRRNDAIFHDGPIATDADALRILKANRDFNVYIAQQTQFPLLISWVRQLEETTMRIYWIYIKLTGFMPFPWEQHRNLLDLVRDNQTEEIRRHAMMMISACEDRLLNAIFTHGKLNEHSLNF</sequence>
<gene>
    <name evidence="6" type="ORF">K7G82_22770</name>
</gene>
<evidence type="ECO:0000256" key="1">
    <source>
        <dbReference type="ARBA" id="ARBA00023015"/>
    </source>
</evidence>
<keyword evidence="1" id="KW-0805">Transcription regulation</keyword>
<keyword evidence="3" id="KW-0804">Transcription</keyword>
<dbReference type="InterPro" id="IPR036388">
    <property type="entry name" value="WH-like_DNA-bd_sf"/>
</dbReference>
<evidence type="ECO:0000313" key="7">
    <source>
        <dbReference type="Proteomes" id="UP000706039"/>
    </source>
</evidence>
<dbReference type="SUPFAM" id="SSF48008">
    <property type="entry name" value="GntR ligand-binding domain-like"/>
    <property type="match status" value="1"/>
</dbReference>
<evidence type="ECO:0000259" key="4">
    <source>
        <dbReference type="Pfam" id="PF00392"/>
    </source>
</evidence>
<accession>A0ABS7PUV1</accession>
<protein>
    <submittedName>
        <fullName evidence="6">GntR family transcriptional regulator</fullName>
    </submittedName>
</protein>
<proteinExistence type="predicted"/>
<feature type="domain" description="GntR C-terminal" evidence="5">
    <location>
        <begin position="86"/>
        <end position="205"/>
    </location>
</feature>
<dbReference type="InterPro" id="IPR000524">
    <property type="entry name" value="Tscrpt_reg_HTH_GntR"/>
</dbReference>
<dbReference type="Proteomes" id="UP000706039">
    <property type="component" value="Unassembled WGS sequence"/>
</dbReference>